<accession>A0A9X2RTD8</accession>
<evidence type="ECO:0000313" key="1">
    <source>
        <dbReference type="EMBL" id="MCQ8830381.1"/>
    </source>
</evidence>
<keyword evidence="2" id="KW-1185">Reference proteome</keyword>
<gene>
    <name evidence="1" type="ORF">NQU54_15240</name>
</gene>
<dbReference type="RefSeq" id="WP_257631528.1">
    <property type="nucleotide sequence ID" value="NZ_JANIIC010000015.1"/>
</dbReference>
<dbReference type="AlphaFoldDB" id="A0A9X2RTD8"/>
<evidence type="ECO:0000313" key="2">
    <source>
        <dbReference type="Proteomes" id="UP001142400"/>
    </source>
</evidence>
<organism evidence="1 2">
    <name type="scientific">Streptomyces malaysiensis subsp. samsunensis</name>
    <dbReference type="NCBI Taxonomy" id="459658"/>
    <lineage>
        <taxon>Bacteria</taxon>
        <taxon>Bacillati</taxon>
        <taxon>Actinomycetota</taxon>
        <taxon>Actinomycetes</taxon>
        <taxon>Kitasatosporales</taxon>
        <taxon>Streptomycetaceae</taxon>
        <taxon>Streptomyces</taxon>
        <taxon>Streptomyces violaceusniger group</taxon>
    </lineage>
</organism>
<comment type="caution">
    <text evidence="1">The sequence shown here is derived from an EMBL/GenBank/DDBJ whole genome shotgun (WGS) entry which is preliminary data.</text>
</comment>
<protein>
    <submittedName>
        <fullName evidence="1">Uncharacterized protein</fullName>
    </submittedName>
</protein>
<dbReference type="Proteomes" id="UP001142400">
    <property type="component" value="Unassembled WGS sequence"/>
</dbReference>
<sequence length="135" mass="14474">MTEPTARPRHNSSPRIEALAATLTAITGNEPRVSADGLCTRIESDLPAQLTNRQGRMLYFALADTDHCGIDPGGYVWAEFNDLPDLDRLGPDQRAGRACALCGATLYTCRFLGAAQGVQLWACSPICPTTPLARG</sequence>
<name>A0A9X2RTD8_STRMQ</name>
<proteinExistence type="predicted"/>
<reference evidence="1" key="1">
    <citation type="submission" date="2022-06" db="EMBL/GenBank/DDBJ databases">
        <title>WGS of actinobacteria.</title>
        <authorList>
            <person name="Thawai C."/>
        </authorList>
    </citation>
    <scope>NUCLEOTIDE SEQUENCE</scope>
    <source>
        <strain evidence="1">DSM 42010</strain>
    </source>
</reference>
<dbReference type="EMBL" id="JANIIC010000015">
    <property type="protein sequence ID" value="MCQ8830381.1"/>
    <property type="molecule type" value="Genomic_DNA"/>
</dbReference>